<dbReference type="EMBL" id="BJYL01000052">
    <property type="protein sequence ID" value="GEN84913.1"/>
    <property type="molecule type" value="Genomic_DNA"/>
</dbReference>
<dbReference type="InterPro" id="IPR036396">
    <property type="entry name" value="Cyt_P450_sf"/>
</dbReference>
<reference evidence="9 10" key="1">
    <citation type="submission" date="2019-07" db="EMBL/GenBank/DDBJ databases">
        <title>Whole genome shotgun sequence of Sporosarcina luteola NBRC 105378.</title>
        <authorList>
            <person name="Hosoyama A."/>
            <person name="Uohara A."/>
            <person name="Ohji S."/>
            <person name="Ichikawa N."/>
        </authorList>
    </citation>
    <scope>NUCLEOTIDE SEQUENCE [LARGE SCALE GENOMIC DNA]</scope>
    <source>
        <strain evidence="9 10">NBRC 105378</strain>
    </source>
</reference>
<keyword evidence="4 8" id="KW-0479">Metal-binding</keyword>
<protein>
    <submittedName>
        <fullName evidence="9">Cytochrome P450</fullName>
    </submittedName>
</protein>
<dbReference type="GO" id="GO:0016125">
    <property type="term" value="P:sterol metabolic process"/>
    <property type="evidence" value="ECO:0007669"/>
    <property type="project" value="TreeGrafter"/>
</dbReference>
<dbReference type="Gene3D" id="1.10.630.10">
    <property type="entry name" value="Cytochrome P450"/>
    <property type="match status" value="1"/>
</dbReference>
<evidence type="ECO:0000256" key="8">
    <source>
        <dbReference type="PIRSR" id="PIRSR602401-1"/>
    </source>
</evidence>
<name>A0A511ZBX5_9BACL</name>
<dbReference type="GO" id="GO:0020037">
    <property type="term" value="F:heme binding"/>
    <property type="evidence" value="ECO:0007669"/>
    <property type="project" value="InterPro"/>
</dbReference>
<dbReference type="AlphaFoldDB" id="A0A511ZBX5"/>
<evidence type="ECO:0000256" key="6">
    <source>
        <dbReference type="ARBA" id="ARBA00023004"/>
    </source>
</evidence>
<evidence type="ECO:0000256" key="5">
    <source>
        <dbReference type="ARBA" id="ARBA00023002"/>
    </source>
</evidence>
<evidence type="ECO:0000256" key="1">
    <source>
        <dbReference type="ARBA" id="ARBA00001971"/>
    </source>
</evidence>
<comment type="similarity">
    <text evidence="2">Belongs to the cytochrome P450 family.</text>
</comment>
<dbReference type="RefSeq" id="WP_147060210.1">
    <property type="nucleotide sequence ID" value="NZ_BJYL01000052.1"/>
</dbReference>
<evidence type="ECO:0000313" key="9">
    <source>
        <dbReference type="EMBL" id="GEN84913.1"/>
    </source>
</evidence>
<feature type="binding site" description="axial binding residue" evidence="8">
    <location>
        <position position="362"/>
    </location>
    <ligand>
        <name>heme</name>
        <dbReference type="ChEBI" id="CHEBI:30413"/>
    </ligand>
    <ligandPart>
        <name>Fe</name>
        <dbReference type="ChEBI" id="CHEBI:18248"/>
    </ligandPart>
</feature>
<dbReference type="GO" id="GO:0016705">
    <property type="term" value="F:oxidoreductase activity, acting on paired donors, with incorporation or reduction of molecular oxygen"/>
    <property type="evidence" value="ECO:0007669"/>
    <property type="project" value="InterPro"/>
</dbReference>
<organism evidence="9 10">
    <name type="scientific">Sporosarcina luteola</name>
    <dbReference type="NCBI Taxonomy" id="582850"/>
    <lineage>
        <taxon>Bacteria</taxon>
        <taxon>Bacillati</taxon>
        <taxon>Bacillota</taxon>
        <taxon>Bacilli</taxon>
        <taxon>Bacillales</taxon>
        <taxon>Caryophanaceae</taxon>
        <taxon>Sporosarcina</taxon>
    </lineage>
</organism>
<comment type="caution">
    <text evidence="9">The sequence shown here is derived from an EMBL/GenBank/DDBJ whole genome shotgun (WGS) entry which is preliminary data.</text>
</comment>
<sequence>MKTFPREEGIDHTLTLMREGYQYIQNRRESFQSDVFETRLLGEKVICLSGEEAARIFYDNDKFIRHGAAPKRAQKTLLGENGVQTLDGETHHHRKAMFMTLMSPAGLKKMNELIAVQWEKKIEEWAGKKRVNLYEQAQDILTRAACEWAGVPLEDDEAEEKRKELALLFETPASAGVHYWRGKRARTNLETWIGGLIEQVRAGDLQVPEESALYQFSFHQDLEGNLLDKETAAVEVLNIIRPIVAVSIYIAFLGHAIISHPEEKRKLASRKESALENFVQEVRRLYPFFPFNGARVKVDFEWNGYQFEKGILTLLDFFGTNRDPRSWTNPTLFDPSRFEDETITSYNFMPQGGGDHATGHRCPGEWLTIEVMKISLDYLANRMEFDVPDQDISYSLVSMPSIPNSEIVLENVRRVAK</sequence>
<proteinExistence type="inferred from homology"/>
<dbReference type="Pfam" id="PF00067">
    <property type="entry name" value="p450"/>
    <property type="match status" value="1"/>
</dbReference>
<dbReference type="Proteomes" id="UP000321901">
    <property type="component" value="Unassembled WGS sequence"/>
</dbReference>
<evidence type="ECO:0000256" key="4">
    <source>
        <dbReference type="ARBA" id="ARBA00022723"/>
    </source>
</evidence>
<dbReference type="InterPro" id="IPR001128">
    <property type="entry name" value="Cyt_P450"/>
</dbReference>
<dbReference type="InterPro" id="IPR002401">
    <property type="entry name" value="Cyt_P450_E_grp-I"/>
</dbReference>
<dbReference type="GO" id="GO:0004497">
    <property type="term" value="F:monooxygenase activity"/>
    <property type="evidence" value="ECO:0007669"/>
    <property type="project" value="UniProtKB-KW"/>
</dbReference>
<dbReference type="GO" id="GO:0005506">
    <property type="term" value="F:iron ion binding"/>
    <property type="evidence" value="ECO:0007669"/>
    <property type="project" value="InterPro"/>
</dbReference>
<dbReference type="OrthoDB" id="9764248at2"/>
<evidence type="ECO:0000313" key="10">
    <source>
        <dbReference type="Proteomes" id="UP000321901"/>
    </source>
</evidence>
<evidence type="ECO:0000256" key="3">
    <source>
        <dbReference type="ARBA" id="ARBA00022617"/>
    </source>
</evidence>
<dbReference type="PANTHER" id="PTHR24286">
    <property type="entry name" value="CYTOCHROME P450 26"/>
    <property type="match status" value="1"/>
</dbReference>
<keyword evidence="6 8" id="KW-0408">Iron</keyword>
<evidence type="ECO:0000256" key="7">
    <source>
        <dbReference type="ARBA" id="ARBA00023033"/>
    </source>
</evidence>
<dbReference type="CDD" id="cd11067">
    <property type="entry name" value="CYP152"/>
    <property type="match status" value="1"/>
</dbReference>
<keyword evidence="7" id="KW-0503">Monooxygenase</keyword>
<dbReference type="PRINTS" id="PR00463">
    <property type="entry name" value="EP450I"/>
</dbReference>
<evidence type="ECO:0000256" key="2">
    <source>
        <dbReference type="ARBA" id="ARBA00010617"/>
    </source>
</evidence>
<accession>A0A511ZBX5</accession>
<keyword evidence="5" id="KW-0560">Oxidoreductase</keyword>
<keyword evidence="10" id="KW-1185">Reference proteome</keyword>
<dbReference type="PANTHER" id="PTHR24286:SF24">
    <property type="entry name" value="LANOSTEROL 14-ALPHA DEMETHYLASE"/>
    <property type="match status" value="1"/>
</dbReference>
<comment type="cofactor">
    <cofactor evidence="1 8">
        <name>heme</name>
        <dbReference type="ChEBI" id="CHEBI:30413"/>
    </cofactor>
</comment>
<dbReference type="SUPFAM" id="SSF48264">
    <property type="entry name" value="Cytochrome P450"/>
    <property type="match status" value="1"/>
</dbReference>
<gene>
    <name evidence="9" type="ORF">SLU01_32250</name>
</gene>
<keyword evidence="3 8" id="KW-0349">Heme</keyword>